<proteinExistence type="predicted"/>
<dbReference type="EMBL" id="JASPKZ010002725">
    <property type="protein sequence ID" value="KAJ9594691.1"/>
    <property type="molecule type" value="Genomic_DNA"/>
</dbReference>
<sequence>PEILFFSLIFVQYNLENHSRYLYQLIFKSRYQKSYLSLLISSSYMYISNTYIFPITYI</sequence>
<feature type="non-terminal residue" evidence="1">
    <location>
        <position position="1"/>
    </location>
</feature>
<organism evidence="1 2">
    <name type="scientific">Diploptera punctata</name>
    <name type="common">Pacific beetle cockroach</name>
    <dbReference type="NCBI Taxonomy" id="6984"/>
    <lineage>
        <taxon>Eukaryota</taxon>
        <taxon>Metazoa</taxon>
        <taxon>Ecdysozoa</taxon>
        <taxon>Arthropoda</taxon>
        <taxon>Hexapoda</taxon>
        <taxon>Insecta</taxon>
        <taxon>Pterygota</taxon>
        <taxon>Neoptera</taxon>
        <taxon>Polyneoptera</taxon>
        <taxon>Dictyoptera</taxon>
        <taxon>Blattodea</taxon>
        <taxon>Blaberoidea</taxon>
        <taxon>Blaberidae</taxon>
        <taxon>Diplopterinae</taxon>
        <taxon>Diploptera</taxon>
    </lineage>
</organism>
<name>A0AAD8A9Q3_DIPPU</name>
<protein>
    <submittedName>
        <fullName evidence="1">Uncharacterized protein</fullName>
    </submittedName>
</protein>
<keyword evidence="2" id="KW-1185">Reference proteome</keyword>
<evidence type="ECO:0000313" key="1">
    <source>
        <dbReference type="EMBL" id="KAJ9594691.1"/>
    </source>
</evidence>
<feature type="non-terminal residue" evidence="1">
    <location>
        <position position="58"/>
    </location>
</feature>
<evidence type="ECO:0000313" key="2">
    <source>
        <dbReference type="Proteomes" id="UP001233999"/>
    </source>
</evidence>
<gene>
    <name evidence="1" type="ORF">L9F63_014025</name>
</gene>
<reference evidence="1" key="2">
    <citation type="submission" date="2023-05" db="EMBL/GenBank/DDBJ databases">
        <authorList>
            <person name="Fouks B."/>
        </authorList>
    </citation>
    <scope>NUCLEOTIDE SEQUENCE</scope>
    <source>
        <strain evidence="1">Stay&amp;Tobe</strain>
        <tissue evidence="1">Testes</tissue>
    </source>
</reference>
<reference evidence="1" key="1">
    <citation type="journal article" date="2023" name="IScience">
        <title>Live-bearing cockroach genome reveals convergent evolutionary mechanisms linked to viviparity in insects and beyond.</title>
        <authorList>
            <person name="Fouks B."/>
            <person name="Harrison M.C."/>
            <person name="Mikhailova A.A."/>
            <person name="Marchal E."/>
            <person name="English S."/>
            <person name="Carruthers M."/>
            <person name="Jennings E.C."/>
            <person name="Chiamaka E.L."/>
            <person name="Frigard R.A."/>
            <person name="Pippel M."/>
            <person name="Attardo G.M."/>
            <person name="Benoit J.B."/>
            <person name="Bornberg-Bauer E."/>
            <person name="Tobe S.S."/>
        </authorList>
    </citation>
    <scope>NUCLEOTIDE SEQUENCE</scope>
    <source>
        <strain evidence="1">Stay&amp;Tobe</strain>
    </source>
</reference>
<accession>A0AAD8A9Q3</accession>
<dbReference type="Proteomes" id="UP001233999">
    <property type="component" value="Unassembled WGS sequence"/>
</dbReference>
<comment type="caution">
    <text evidence="1">The sequence shown here is derived from an EMBL/GenBank/DDBJ whole genome shotgun (WGS) entry which is preliminary data.</text>
</comment>
<dbReference type="AlphaFoldDB" id="A0AAD8A9Q3"/>